<evidence type="ECO:0000313" key="4">
    <source>
        <dbReference type="Proteomes" id="UP000002016"/>
    </source>
</evidence>
<dbReference type="eggNOG" id="COG0742">
    <property type="taxonomic scope" value="Bacteria"/>
</dbReference>
<dbReference type="GO" id="GO:0031167">
    <property type="term" value="P:rRNA methylation"/>
    <property type="evidence" value="ECO:0007669"/>
    <property type="project" value="InterPro"/>
</dbReference>
<dbReference type="InterPro" id="IPR002052">
    <property type="entry name" value="DNA_methylase_N6_adenine_CS"/>
</dbReference>
<dbReference type="PANTHER" id="PTHR43542">
    <property type="entry name" value="METHYLTRANSFERASE"/>
    <property type="match status" value="1"/>
</dbReference>
<dbReference type="HOGENOM" id="CLU_075826_0_2_0"/>
<sequence length="173" mass="19045">MKITGGTLKGYHLNPVPDSRTRYTTSLVRQAVFNMIDVSQSSFLELFCGSAVMSIEALSRGAKHAVAVDISSKAIKTAIENAKKCGVELKIVKSDFRKFINLCNDNFDVVFADPPYNLGFVQKLLELLSIKPSLGQIIIIEKAAAEQVVIPEKLKILKSKKYGETEVLVIART</sequence>
<dbReference type="KEGG" id="tle:Tlet_0047"/>
<dbReference type="NCBIfam" id="TIGR00095">
    <property type="entry name" value="16S rRNA (guanine(966)-N(2))-methyltransferase RsmD"/>
    <property type="match status" value="1"/>
</dbReference>
<dbReference type="Gene3D" id="3.40.50.150">
    <property type="entry name" value="Vaccinia Virus protein VP39"/>
    <property type="match status" value="1"/>
</dbReference>
<dbReference type="GO" id="GO:0008168">
    <property type="term" value="F:methyltransferase activity"/>
    <property type="evidence" value="ECO:0007669"/>
    <property type="project" value="UniProtKB-KW"/>
</dbReference>
<keyword evidence="2 3" id="KW-0808">Transferase</keyword>
<dbReference type="PROSITE" id="PS00092">
    <property type="entry name" value="N6_MTASE"/>
    <property type="match status" value="1"/>
</dbReference>
<evidence type="ECO:0000313" key="3">
    <source>
        <dbReference type="EMBL" id="ABV32619.1"/>
    </source>
</evidence>
<dbReference type="OrthoDB" id="9803017at2"/>
<dbReference type="CDD" id="cd02440">
    <property type="entry name" value="AdoMet_MTases"/>
    <property type="match status" value="1"/>
</dbReference>
<keyword evidence="4" id="KW-1185">Reference proteome</keyword>
<keyword evidence="1 3" id="KW-0489">Methyltransferase</keyword>
<name>A8F385_PSELT</name>
<reference evidence="3 4" key="1">
    <citation type="submission" date="2007-08" db="EMBL/GenBank/DDBJ databases">
        <title>Complete sequence of Thermotoga lettingae TMO.</title>
        <authorList>
            <consortium name="US DOE Joint Genome Institute"/>
            <person name="Copeland A."/>
            <person name="Lucas S."/>
            <person name="Lapidus A."/>
            <person name="Barry K."/>
            <person name="Glavina del Rio T."/>
            <person name="Dalin E."/>
            <person name="Tice H."/>
            <person name="Pitluck S."/>
            <person name="Foster B."/>
            <person name="Bruce D."/>
            <person name="Schmutz J."/>
            <person name="Larimer F."/>
            <person name="Land M."/>
            <person name="Hauser L."/>
            <person name="Kyrpides N."/>
            <person name="Mikhailova N."/>
            <person name="Nelson K."/>
            <person name="Gogarten J.P."/>
            <person name="Noll K."/>
            <person name="Richardson P."/>
        </authorList>
    </citation>
    <scope>NUCLEOTIDE SEQUENCE [LARGE SCALE GENOMIC DNA]</scope>
    <source>
        <strain evidence="4">ATCC BAA-301 / DSM 14385 / NBRC 107922 / TMO</strain>
    </source>
</reference>
<dbReference type="STRING" id="416591.Tlet_0047"/>
<organism evidence="3 4">
    <name type="scientific">Pseudothermotoga lettingae (strain ATCC BAA-301 / DSM 14385 / NBRC 107922 / TMO)</name>
    <name type="common">Thermotoga lettingae</name>
    <dbReference type="NCBI Taxonomy" id="416591"/>
    <lineage>
        <taxon>Bacteria</taxon>
        <taxon>Thermotogati</taxon>
        <taxon>Thermotogota</taxon>
        <taxon>Thermotogae</taxon>
        <taxon>Thermotogales</taxon>
        <taxon>Thermotogaceae</taxon>
        <taxon>Pseudothermotoga</taxon>
    </lineage>
</organism>
<accession>A8F385</accession>
<evidence type="ECO:0000256" key="1">
    <source>
        <dbReference type="ARBA" id="ARBA00022603"/>
    </source>
</evidence>
<protein>
    <submittedName>
        <fullName evidence="3">Putative methyltransferase</fullName>
    </submittedName>
</protein>
<dbReference type="InterPro" id="IPR004398">
    <property type="entry name" value="RNA_MeTrfase_RsmD"/>
</dbReference>
<proteinExistence type="predicted"/>
<dbReference type="RefSeq" id="WP_012002100.1">
    <property type="nucleotide sequence ID" value="NC_009828.1"/>
</dbReference>
<dbReference type="EMBL" id="CP000812">
    <property type="protein sequence ID" value="ABV32619.1"/>
    <property type="molecule type" value="Genomic_DNA"/>
</dbReference>
<dbReference type="PIRSF" id="PIRSF004553">
    <property type="entry name" value="CHP00095"/>
    <property type="match status" value="1"/>
</dbReference>
<dbReference type="Pfam" id="PF03602">
    <property type="entry name" value="Cons_hypoth95"/>
    <property type="match status" value="1"/>
</dbReference>
<evidence type="ECO:0000256" key="2">
    <source>
        <dbReference type="ARBA" id="ARBA00022679"/>
    </source>
</evidence>
<dbReference type="SUPFAM" id="SSF53335">
    <property type="entry name" value="S-adenosyl-L-methionine-dependent methyltransferases"/>
    <property type="match status" value="1"/>
</dbReference>
<dbReference type="GO" id="GO:0003676">
    <property type="term" value="F:nucleic acid binding"/>
    <property type="evidence" value="ECO:0007669"/>
    <property type="project" value="InterPro"/>
</dbReference>
<gene>
    <name evidence="3" type="ordered locus">Tlet_0047</name>
</gene>
<dbReference type="InterPro" id="IPR029063">
    <property type="entry name" value="SAM-dependent_MTases_sf"/>
</dbReference>
<dbReference type="Proteomes" id="UP000002016">
    <property type="component" value="Chromosome"/>
</dbReference>
<dbReference type="AlphaFoldDB" id="A8F385"/>
<dbReference type="PANTHER" id="PTHR43542:SF1">
    <property type="entry name" value="METHYLTRANSFERASE"/>
    <property type="match status" value="1"/>
</dbReference>
<reference evidence="3 4" key="2">
    <citation type="journal article" date="2009" name="Proc. Natl. Acad. Sci. U.S.A.">
        <title>On the chimeric nature, thermophilic origin, and phylogenetic placement of the Thermotogales.</title>
        <authorList>
            <person name="Zhaxybayeva O."/>
            <person name="Swithers K.S."/>
            <person name="Lapierre P."/>
            <person name="Fournier G.P."/>
            <person name="Bickhart D.M."/>
            <person name="DeBoy R.T."/>
            <person name="Nelson K.E."/>
            <person name="Nesbo C.L."/>
            <person name="Doolittle W.F."/>
            <person name="Gogarten J.P."/>
            <person name="Noll K.M."/>
        </authorList>
    </citation>
    <scope>NUCLEOTIDE SEQUENCE [LARGE SCALE GENOMIC DNA]</scope>
    <source>
        <strain evidence="4">ATCC BAA-301 / DSM 14385 / NBRC 107922 / TMO</strain>
    </source>
</reference>